<dbReference type="GO" id="GO:0005737">
    <property type="term" value="C:cytoplasm"/>
    <property type="evidence" value="ECO:0007669"/>
    <property type="project" value="TreeGrafter"/>
</dbReference>
<dbReference type="EMBL" id="GL996528">
    <property type="protein sequence ID" value="EGV61115.1"/>
    <property type="molecule type" value="Genomic_DNA"/>
</dbReference>
<dbReference type="PANTHER" id="PTHR16461:SF5">
    <property type="entry name" value="TOLL-INTERACTING PROTEIN"/>
    <property type="match status" value="1"/>
</dbReference>
<dbReference type="PROSITE" id="PS51140">
    <property type="entry name" value="CUE"/>
    <property type="match status" value="1"/>
</dbReference>
<feature type="region of interest" description="Disordered" evidence="2">
    <location>
        <begin position="223"/>
        <end position="319"/>
    </location>
</feature>
<evidence type="ECO:0000256" key="1">
    <source>
        <dbReference type="ARBA" id="ARBA00022786"/>
    </source>
</evidence>
<feature type="compositionally biased region" description="Polar residues" evidence="2">
    <location>
        <begin position="290"/>
        <end position="299"/>
    </location>
</feature>
<dbReference type="Pfam" id="PF02845">
    <property type="entry name" value="CUE"/>
    <property type="match status" value="1"/>
</dbReference>
<evidence type="ECO:0000256" key="2">
    <source>
        <dbReference type="SAM" id="MobiDB-lite"/>
    </source>
</evidence>
<feature type="region of interest" description="Disordered" evidence="2">
    <location>
        <begin position="1"/>
        <end position="75"/>
    </location>
</feature>
<evidence type="ECO:0000313" key="4">
    <source>
        <dbReference type="EMBL" id="EGV61115.1"/>
    </source>
</evidence>
<organism evidence="5">
    <name type="scientific">Candida tenuis (strain ATCC 10573 / BCRC 21748 / CBS 615 / JCM 9827 / NBRC 10315 / NRRL Y-1498 / VKM Y-70)</name>
    <name type="common">Yeast</name>
    <name type="synonym">Yamadazyma tenuis</name>
    <dbReference type="NCBI Taxonomy" id="590646"/>
    <lineage>
        <taxon>Eukaryota</taxon>
        <taxon>Fungi</taxon>
        <taxon>Dikarya</taxon>
        <taxon>Ascomycota</taxon>
        <taxon>Saccharomycotina</taxon>
        <taxon>Pichiomycetes</taxon>
        <taxon>Debaryomycetaceae</taxon>
        <taxon>Yamadazyma</taxon>
    </lineage>
</organism>
<feature type="compositionally biased region" description="Polar residues" evidence="2">
    <location>
        <begin position="137"/>
        <end position="146"/>
    </location>
</feature>
<feature type="compositionally biased region" description="Basic and acidic residues" evidence="2">
    <location>
        <begin position="155"/>
        <end position="188"/>
    </location>
</feature>
<dbReference type="SUPFAM" id="SSF46934">
    <property type="entry name" value="UBA-like"/>
    <property type="match status" value="1"/>
</dbReference>
<dbReference type="HOGENOM" id="CLU_037447_0_0_1"/>
<dbReference type="CDD" id="cd14372">
    <property type="entry name" value="CUE_Cue5p_like"/>
    <property type="match status" value="1"/>
</dbReference>
<dbReference type="OrthoDB" id="9942608at2759"/>
<reference evidence="4 5" key="1">
    <citation type="journal article" date="2011" name="Proc. Natl. Acad. Sci. U.S.A.">
        <title>Comparative genomics of xylose-fermenting fungi for enhanced biofuel production.</title>
        <authorList>
            <person name="Wohlbach D.J."/>
            <person name="Kuo A."/>
            <person name="Sato T.K."/>
            <person name="Potts K.M."/>
            <person name="Salamov A.A."/>
            <person name="LaButti K.M."/>
            <person name="Sun H."/>
            <person name="Clum A."/>
            <person name="Pangilinan J.L."/>
            <person name="Lindquist E.A."/>
            <person name="Lucas S."/>
            <person name="Lapidus A."/>
            <person name="Jin M."/>
            <person name="Gunawan C."/>
            <person name="Balan V."/>
            <person name="Dale B.E."/>
            <person name="Jeffries T.W."/>
            <person name="Zinkel R."/>
            <person name="Barry K.W."/>
            <person name="Grigoriev I.V."/>
            <person name="Gasch A.P."/>
        </authorList>
    </citation>
    <scope>NUCLEOTIDE SEQUENCE [LARGE SCALE GENOMIC DNA]</scope>
    <source>
        <strain evidence="4">ATCC 10573</strain>
        <strain evidence="5">ATCC 10573 / BCRC 21748 / CBS 615 / JCM 9827 / NBRC 10315 / NRRL Y-1498 / VKM Y-70</strain>
    </source>
</reference>
<dbReference type="InterPro" id="IPR003892">
    <property type="entry name" value="CUE"/>
</dbReference>
<keyword evidence="5" id="KW-1185">Reference proteome</keyword>
<dbReference type="STRING" id="590646.G3BDS0"/>
<dbReference type="Gene3D" id="1.10.8.10">
    <property type="entry name" value="DNA helicase RuvA subunit, C-terminal domain"/>
    <property type="match status" value="1"/>
</dbReference>
<feature type="region of interest" description="Disordered" evidence="2">
    <location>
        <begin position="132"/>
        <end position="194"/>
    </location>
</feature>
<dbReference type="EMBL" id="GL996528">
    <property type="protein sequence ID" value="EGV61114.1"/>
    <property type="molecule type" value="Genomic_DNA"/>
</dbReference>
<dbReference type="KEGG" id="cten:18248295"/>
<dbReference type="PANTHER" id="PTHR16461">
    <property type="entry name" value="TOLL-INTERACTING PROTEIN"/>
    <property type="match status" value="1"/>
</dbReference>
<sequence length="319" mass="35201">MSSKQLKVVPNDPIELGDDGAAVSTPTEPETAAAIESKSTTPDVSTKPEESTKEEEVEVEEDEAPPPAPPRPVSPITAIKTNLKEAFPMLDDRIITGVLIASQGNLDTSFNALLYISDETIEEPEIPAAGVPAYEGSSLSASSTKVPVTETDDEALARKLQKEFELEERRSRRRQKEAQRRKLQHSDDDSPDEFDQIKETFTQGIEEARTTLNGWVSGLTKRFDGNETQSKKSSDPPKLFGALGGSSAQRNTRKFDEDPQIISNDFHQKISLDDNDDKGPVLPKRKTNDWNEGTTNVPLNSDAFMVTDSEDEDKKEIKL</sequence>
<accession>G3BDS0</accession>
<dbReference type="GeneID" id="18248295"/>
<gene>
    <name evidence="4" type="ORF">CANTEDRAFT_116414</name>
</gene>
<feature type="compositionally biased region" description="Acidic residues" evidence="2">
    <location>
        <begin position="52"/>
        <end position="64"/>
    </location>
</feature>
<dbReference type="InterPro" id="IPR009060">
    <property type="entry name" value="UBA-like_sf"/>
</dbReference>
<feature type="domain" description="CUE" evidence="3">
    <location>
        <begin position="75"/>
        <end position="118"/>
    </location>
</feature>
<name>G3BDS0_CANTC</name>
<proteinExistence type="predicted"/>
<dbReference type="GO" id="GO:0006511">
    <property type="term" value="P:ubiquitin-dependent protein catabolic process"/>
    <property type="evidence" value="ECO:0007669"/>
    <property type="project" value="TreeGrafter"/>
</dbReference>
<feature type="compositionally biased region" description="Basic and acidic residues" evidence="2">
    <location>
        <begin position="223"/>
        <end position="235"/>
    </location>
</feature>
<evidence type="ECO:0000259" key="3">
    <source>
        <dbReference type="PROSITE" id="PS51140"/>
    </source>
</evidence>
<keyword evidence="1" id="KW-0833">Ubl conjugation pathway</keyword>
<dbReference type="InterPro" id="IPR041807">
    <property type="entry name" value="Cue5/Don1_CUE"/>
</dbReference>
<protein>
    <recommendedName>
        <fullName evidence="3">CUE domain-containing protein</fullName>
    </recommendedName>
</protein>
<dbReference type="GO" id="GO:0043130">
    <property type="term" value="F:ubiquitin binding"/>
    <property type="evidence" value="ECO:0007669"/>
    <property type="project" value="InterPro"/>
</dbReference>
<evidence type="ECO:0000313" key="5">
    <source>
        <dbReference type="Proteomes" id="UP000000707"/>
    </source>
</evidence>
<dbReference type="Proteomes" id="UP000000707">
    <property type="component" value="Unassembled WGS sequence"/>
</dbReference>
<dbReference type="GO" id="GO:0031624">
    <property type="term" value="F:ubiquitin conjugating enzyme binding"/>
    <property type="evidence" value="ECO:0007669"/>
    <property type="project" value="TreeGrafter"/>
</dbReference>
<dbReference type="SMART" id="SM00546">
    <property type="entry name" value="CUE"/>
    <property type="match status" value="1"/>
</dbReference>
<dbReference type="eggNOG" id="KOG0504">
    <property type="taxonomic scope" value="Eukaryota"/>
</dbReference>
<dbReference type="AlphaFoldDB" id="G3BDS0"/>